<dbReference type="Gene3D" id="1.25.40.20">
    <property type="entry name" value="Ankyrin repeat-containing domain"/>
    <property type="match status" value="1"/>
</dbReference>
<dbReference type="InterPro" id="IPR036770">
    <property type="entry name" value="Ankyrin_rpt-contain_sf"/>
</dbReference>
<evidence type="ECO:0000313" key="2">
    <source>
        <dbReference type="Proteomes" id="UP000193411"/>
    </source>
</evidence>
<dbReference type="PANTHER" id="PTHR46586:SF3">
    <property type="entry name" value="ANKYRIN REPEAT-CONTAINING PROTEIN"/>
    <property type="match status" value="1"/>
</dbReference>
<reference evidence="1 2" key="1">
    <citation type="submission" date="2016-07" db="EMBL/GenBank/DDBJ databases">
        <title>Pervasive Adenine N6-methylation of Active Genes in Fungi.</title>
        <authorList>
            <consortium name="DOE Joint Genome Institute"/>
            <person name="Mondo S.J."/>
            <person name="Dannebaum R.O."/>
            <person name="Kuo R.C."/>
            <person name="Labutti K."/>
            <person name="Haridas S."/>
            <person name="Kuo A."/>
            <person name="Salamov A."/>
            <person name="Ahrendt S.R."/>
            <person name="Lipzen A."/>
            <person name="Sullivan W."/>
            <person name="Andreopoulos W.B."/>
            <person name="Clum A."/>
            <person name="Lindquist E."/>
            <person name="Daum C."/>
            <person name="Ramamoorthy G.K."/>
            <person name="Gryganskyi A."/>
            <person name="Culley D."/>
            <person name="Magnuson J.K."/>
            <person name="James T.Y."/>
            <person name="O'Malley M.A."/>
            <person name="Stajich J.E."/>
            <person name="Spatafora J.W."/>
            <person name="Visel A."/>
            <person name="Grigoriev I.V."/>
        </authorList>
    </citation>
    <scope>NUCLEOTIDE SEQUENCE [LARGE SCALE GENOMIC DNA]</scope>
    <source>
        <strain evidence="1 2">PL171</strain>
    </source>
</reference>
<proteinExistence type="predicted"/>
<evidence type="ECO:0000313" key="1">
    <source>
        <dbReference type="EMBL" id="ORZ34353.1"/>
    </source>
</evidence>
<protein>
    <recommendedName>
        <fullName evidence="3">Ankyrin repeat-containing domain protein</fullName>
    </recommendedName>
</protein>
<organism evidence="1 2">
    <name type="scientific">Catenaria anguillulae PL171</name>
    <dbReference type="NCBI Taxonomy" id="765915"/>
    <lineage>
        <taxon>Eukaryota</taxon>
        <taxon>Fungi</taxon>
        <taxon>Fungi incertae sedis</taxon>
        <taxon>Blastocladiomycota</taxon>
        <taxon>Blastocladiomycetes</taxon>
        <taxon>Blastocladiales</taxon>
        <taxon>Catenariaceae</taxon>
        <taxon>Catenaria</taxon>
    </lineage>
</organism>
<keyword evidence="2" id="KW-1185">Reference proteome</keyword>
<accession>A0A1Y2HKX1</accession>
<evidence type="ECO:0008006" key="3">
    <source>
        <dbReference type="Google" id="ProtNLM"/>
    </source>
</evidence>
<dbReference type="Proteomes" id="UP000193411">
    <property type="component" value="Unassembled WGS sequence"/>
</dbReference>
<gene>
    <name evidence="1" type="ORF">BCR44DRAFT_76606</name>
</gene>
<sequence length="345" mass="38959">MTPGIGGCYNVDVASYHGKVWMLDVFLKLYHLGRYPPATVAAEAVLPSSGHDSEHDDQVDDAMVNDGHDHMTEAADDDDEAFAADDDNDEYVAEYVPAPPSPLMDSKCPFLYSHNALNAASAYNQTLVLDWWLKTHRKHPKLFPLEYTEAALDNASWCGHVQVLDWWLDSGLELRYSWAALADASEAGQVEVLDWWLRAQQAGRLERDYSSRVLDRASIENHVPVLDWWLDKGELPTLEGKYSDQALAVATSRGHLEVIKWWRSKVEAGVLPKSAFHVEKVVRSASAFARMELLEWVLQEGLLTEEVKKDLVRKLSFADGAEFNEWKPEVREWWVNQAGVVIPAI</sequence>
<dbReference type="OrthoDB" id="70387at2759"/>
<dbReference type="PANTHER" id="PTHR46586">
    <property type="entry name" value="ANKYRIN REPEAT-CONTAINING PROTEIN"/>
    <property type="match status" value="1"/>
</dbReference>
<dbReference type="EMBL" id="MCFL01000029">
    <property type="protein sequence ID" value="ORZ34353.1"/>
    <property type="molecule type" value="Genomic_DNA"/>
</dbReference>
<dbReference type="SUPFAM" id="SSF140860">
    <property type="entry name" value="Pseudo ankyrin repeat-like"/>
    <property type="match status" value="1"/>
</dbReference>
<name>A0A1Y2HKX1_9FUNG</name>
<dbReference type="AlphaFoldDB" id="A0A1Y2HKX1"/>
<comment type="caution">
    <text evidence="1">The sequence shown here is derived from an EMBL/GenBank/DDBJ whole genome shotgun (WGS) entry which is preliminary data.</text>
</comment>
<dbReference type="InterPro" id="IPR052050">
    <property type="entry name" value="SecEffector_AnkRepeat"/>
</dbReference>
<dbReference type="STRING" id="765915.A0A1Y2HKX1"/>